<dbReference type="STRING" id="43989.cce_0929"/>
<dbReference type="Pfam" id="PF10130">
    <property type="entry name" value="PIN_2"/>
    <property type="match status" value="1"/>
</dbReference>
<proteinExistence type="predicted"/>
<evidence type="ECO:0000259" key="1">
    <source>
        <dbReference type="Pfam" id="PF10130"/>
    </source>
</evidence>
<sequence>MKLSQLSDNELMEAYKILIKRINLYKEERISSQNWQTAYSLCQNVDENDTPHLALTIDKLLMFNN</sequence>
<protein>
    <recommendedName>
        <fullName evidence="1">PIN domain-containing protein</fullName>
    </recommendedName>
</protein>
<dbReference type="eggNOG" id="COG5378">
    <property type="taxonomic scope" value="Bacteria"/>
</dbReference>
<dbReference type="Proteomes" id="UP000001203">
    <property type="component" value="Chromosome circular"/>
</dbReference>
<evidence type="ECO:0000313" key="3">
    <source>
        <dbReference type="Proteomes" id="UP000001203"/>
    </source>
</evidence>
<dbReference type="OrthoDB" id="495832at2"/>
<evidence type="ECO:0000313" key="2">
    <source>
        <dbReference type="EMBL" id="ACB50280.1"/>
    </source>
</evidence>
<dbReference type="HOGENOM" id="CLU_2842437_0_0_3"/>
<dbReference type="EMBL" id="CP000806">
    <property type="protein sequence ID" value="ACB50280.1"/>
    <property type="molecule type" value="Genomic_DNA"/>
</dbReference>
<accession>B1WSV0</accession>
<gene>
    <name evidence="2" type="ordered locus">cce_0929</name>
</gene>
<feature type="domain" description="PIN" evidence="1">
    <location>
        <begin position="2"/>
        <end position="57"/>
    </location>
</feature>
<reference evidence="2 3" key="1">
    <citation type="journal article" date="2008" name="Proc. Natl. Acad. Sci. U.S.A.">
        <title>The genome of Cyanothece 51142, a unicellular diazotrophic cyanobacterium important in the marine nitrogen cycle.</title>
        <authorList>
            <person name="Welsh E.A."/>
            <person name="Liberton M."/>
            <person name="Stoeckel J."/>
            <person name="Loh T."/>
            <person name="Elvitigala T."/>
            <person name="Wang C."/>
            <person name="Wollam A."/>
            <person name="Fulton R.S."/>
            <person name="Clifton S.W."/>
            <person name="Jacobs J.M."/>
            <person name="Aurora R."/>
            <person name="Ghosh B.K."/>
            <person name="Sherman L.A."/>
            <person name="Smith R.D."/>
            <person name="Wilson R.K."/>
            <person name="Pakrasi H.B."/>
        </authorList>
    </citation>
    <scope>NUCLEOTIDE SEQUENCE [LARGE SCALE GENOMIC DNA]</scope>
    <source>
        <strain evidence="3">ATCC 51142 / BH68</strain>
    </source>
</reference>
<name>B1WSV0_CROS5</name>
<keyword evidence="3" id="KW-1185">Reference proteome</keyword>
<organism evidence="2 3">
    <name type="scientific">Crocosphaera subtropica (strain ATCC 51142 / BH68)</name>
    <name type="common">Cyanothece sp. (strain ATCC 51142)</name>
    <dbReference type="NCBI Taxonomy" id="43989"/>
    <lineage>
        <taxon>Bacteria</taxon>
        <taxon>Bacillati</taxon>
        <taxon>Cyanobacteriota</taxon>
        <taxon>Cyanophyceae</taxon>
        <taxon>Oscillatoriophycideae</taxon>
        <taxon>Chroococcales</taxon>
        <taxon>Aphanothecaceae</taxon>
        <taxon>Crocosphaera</taxon>
        <taxon>Crocosphaera subtropica</taxon>
    </lineage>
</organism>
<dbReference type="KEGG" id="cyt:cce_0929"/>
<dbReference type="InterPro" id="IPR002716">
    <property type="entry name" value="PIN_dom"/>
</dbReference>
<dbReference type="AlphaFoldDB" id="B1WSV0"/>